<dbReference type="InterPro" id="IPR014044">
    <property type="entry name" value="CAP_dom"/>
</dbReference>
<protein>
    <recommendedName>
        <fullName evidence="2">SCP domain-containing protein</fullName>
    </recommendedName>
</protein>
<accession>A0A4W3HH99</accession>
<name>A0A4W3HH99_CALMI</name>
<dbReference type="PRINTS" id="PR00838">
    <property type="entry name" value="V5ALLERGEN"/>
</dbReference>
<dbReference type="InterPro" id="IPR034113">
    <property type="entry name" value="SCP_GAPR1-like"/>
</dbReference>
<evidence type="ECO:0000259" key="2">
    <source>
        <dbReference type="SMART" id="SM00198"/>
    </source>
</evidence>
<dbReference type="OMA" id="RRADRTW"/>
<dbReference type="InterPro" id="IPR035940">
    <property type="entry name" value="CAP_sf"/>
</dbReference>
<organism evidence="3 4">
    <name type="scientific">Callorhinchus milii</name>
    <name type="common">Ghost shark</name>
    <dbReference type="NCBI Taxonomy" id="7868"/>
    <lineage>
        <taxon>Eukaryota</taxon>
        <taxon>Metazoa</taxon>
        <taxon>Chordata</taxon>
        <taxon>Craniata</taxon>
        <taxon>Vertebrata</taxon>
        <taxon>Chondrichthyes</taxon>
        <taxon>Holocephali</taxon>
        <taxon>Chimaeriformes</taxon>
        <taxon>Callorhinchidae</taxon>
        <taxon>Callorhinchus</taxon>
    </lineage>
</organism>
<dbReference type="FunFam" id="3.40.33.10:FF:000002">
    <property type="entry name" value="Golgi-associated plant pathogenesis-related protein 1"/>
    <property type="match status" value="1"/>
</dbReference>
<dbReference type="AlphaFoldDB" id="A0A4W3HH99"/>
<dbReference type="SMART" id="SM00198">
    <property type="entry name" value="SCP"/>
    <property type="match status" value="1"/>
</dbReference>
<dbReference type="PRINTS" id="PR00837">
    <property type="entry name" value="V5TPXLIKE"/>
</dbReference>
<dbReference type="Proteomes" id="UP000314986">
    <property type="component" value="Unassembled WGS sequence"/>
</dbReference>
<reference evidence="3" key="5">
    <citation type="submission" date="2025-09" db="UniProtKB">
        <authorList>
            <consortium name="Ensembl"/>
        </authorList>
    </citation>
    <scope>IDENTIFICATION</scope>
</reference>
<dbReference type="InterPro" id="IPR002413">
    <property type="entry name" value="V5_allergen-like"/>
</dbReference>
<reference evidence="3" key="4">
    <citation type="submission" date="2025-08" db="UniProtKB">
        <authorList>
            <consortium name="Ensembl"/>
        </authorList>
    </citation>
    <scope>IDENTIFICATION</scope>
</reference>
<evidence type="ECO:0000313" key="3">
    <source>
        <dbReference type="Ensembl" id="ENSCMIP00000014720.1"/>
    </source>
</evidence>
<dbReference type="PROSITE" id="PS01009">
    <property type="entry name" value="CRISP_1"/>
    <property type="match status" value="1"/>
</dbReference>
<dbReference type="Gene3D" id="3.40.33.10">
    <property type="entry name" value="CAP"/>
    <property type="match status" value="1"/>
</dbReference>
<reference evidence="4" key="2">
    <citation type="journal article" date="2007" name="PLoS Biol.">
        <title>Survey sequencing and comparative analysis of the elephant shark (Callorhinchus milii) genome.</title>
        <authorList>
            <person name="Venkatesh B."/>
            <person name="Kirkness E.F."/>
            <person name="Loh Y.H."/>
            <person name="Halpern A.L."/>
            <person name="Lee A.P."/>
            <person name="Johnson J."/>
            <person name="Dandona N."/>
            <person name="Viswanathan L.D."/>
            <person name="Tay A."/>
            <person name="Venter J.C."/>
            <person name="Strausberg R.L."/>
            <person name="Brenner S."/>
        </authorList>
    </citation>
    <scope>NUCLEOTIDE SEQUENCE [LARGE SCALE GENOMIC DNA]</scope>
</reference>
<evidence type="ECO:0000313" key="4">
    <source>
        <dbReference type="Proteomes" id="UP000314986"/>
    </source>
</evidence>
<dbReference type="InterPro" id="IPR018244">
    <property type="entry name" value="Allrgn_V5/Tpx1_CS"/>
</dbReference>
<reference evidence="4" key="3">
    <citation type="journal article" date="2014" name="Nature">
        <title>Elephant shark genome provides unique insights into gnathostome evolution.</title>
        <authorList>
            <consortium name="International Elephant Shark Genome Sequencing Consortium"/>
            <person name="Venkatesh B."/>
            <person name="Lee A.P."/>
            <person name="Ravi V."/>
            <person name="Maurya A.K."/>
            <person name="Lian M.M."/>
            <person name="Swann J.B."/>
            <person name="Ohta Y."/>
            <person name="Flajnik M.F."/>
            <person name="Sutoh Y."/>
            <person name="Kasahara M."/>
            <person name="Hoon S."/>
            <person name="Gangu V."/>
            <person name="Roy S.W."/>
            <person name="Irimia M."/>
            <person name="Korzh V."/>
            <person name="Kondrychyn I."/>
            <person name="Lim Z.W."/>
            <person name="Tay B.H."/>
            <person name="Tohari S."/>
            <person name="Kong K.W."/>
            <person name="Ho S."/>
            <person name="Lorente-Galdos B."/>
            <person name="Quilez J."/>
            <person name="Marques-Bonet T."/>
            <person name="Raney B.J."/>
            <person name="Ingham P.W."/>
            <person name="Tay A."/>
            <person name="Hillier L.W."/>
            <person name="Minx P."/>
            <person name="Boehm T."/>
            <person name="Wilson R.K."/>
            <person name="Brenner S."/>
            <person name="Warren W.C."/>
        </authorList>
    </citation>
    <scope>NUCLEOTIDE SEQUENCE [LARGE SCALE GENOMIC DNA]</scope>
</reference>
<dbReference type="Ensembl" id="ENSCMIT00000015031.1">
    <property type="protein sequence ID" value="ENSCMIP00000014720.1"/>
    <property type="gene ID" value="ENSCMIG00000007243.1"/>
</dbReference>
<dbReference type="GO" id="GO:0005576">
    <property type="term" value="C:extracellular region"/>
    <property type="evidence" value="ECO:0007669"/>
    <property type="project" value="InterPro"/>
</dbReference>
<feature type="domain" description="SCP" evidence="2">
    <location>
        <begin position="9"/>
        <end position="142"/>
    </location>
</feature>
<dbReference type="InterPro" id="IPR001283">
    <property type="entry name" value="CRISP-related"/>
</dbReference>
<reference evidence="4" key="1">
    <citation type="journal article" date="2006" name="Science">
        <title>Ancient noncoding elements conserved in the human genome.</title>
        <authorList>
            <person name="Venkatesh B."/>
            <person name="Kirkness E.F."/>
            <person name="Loh Y.H."/>
            <person name="Halpern A.L."/>
            <person name="Lee A.P."/>
            <person name="Johnson J."/>
            <person name="Dandona N."/>
            <person name="Viswanathan L.D."/>
            <person name="Tay A."/>
            <person name="Venter J.C."/>
            <person name="Strausberg R.L."/>
            <person name="Brenner S."/>
        </authorList>
    </citation>
    <scope>NUCLEOTIDE SEQUENCE [LARGE SCALE GENOMIC DNA]</scope>
</reference>
<keyword evidence="4" id="KW-1185">Reference proteome</keyword>
<dbReference type="SUPFAM" id="SSF55797">
    <property type="entry name" value="PR-1-like"/>
    <property type="match status" value="1"/>
</dbReference>
<dbReference type="Pfam" id="PF00188">
    <property type="entry name" value="CAP"/>
    <property type="match status" value="1"/>
</dbReference>
<evidence type="ECO:0000256" key="1">
    <source>
        <dbReference type="ARBA" id="ARBA00009923"/>
    </source>
</evidence>
<dbReference type="PANTHER" id="PTHR10334">
    <property type="entry name" value="CYSTEINE-RICH SECRETORY PROTEIN-RELATED"/>
    <property type="match status" value="1"/>
</dbReference>
<dbReference type="GeneTree" id="ENSGT00940000165492"/>
<comment type="similarity">
    <text evidence="1">Belongs to the CRISP family.</text>
</comment>
<sequence length="164" mass="18501">MAVLKSLQTKLTESSTKAHNSYRKIHQAPPLTYNKEITKECQEWANYLAPAGKMEHSTTKNGENIWYKWATDLGEVFGKEAVDAWYNEIKDYNFNEPGFKSETGHFTQLVWKSTTEMGIAYAVHENVAIAVAQYSPAGNITNPSFFEENVLPPATSNTGLIAYW</sequence>
<dbReference type="CDD" id="cd05382">
    <property type="entry name" value="CAP_GAPR1-like"/>
    <property type="match status" value="1"/>
</dbReference>
<proteinExistence type="inferred from homology"/>